<dbReference type="PROSITE" id="PS50238">
    <property type="entry name" value="RHOGAP"/>
    <property type="match status" value="1"/>
</dbReference>
<feature type="region of interest" description="Disordered" evidence="2">
    <location>
        <begin position="571"/>
        <end position="610"/>
    </location>
</feature>
<dbReference type="EMBL" id="QEAN01000190">
    <property type="protein sequence ID" value="TPX43773.1"/>
    <property type="molecule type" value="Genomic_DNA"/>
</dbReference>
<proteinExistence type="predicted"/>
<dbReference type="SMART" id="SM00324">
    <property type="entry name" value="RhoGAP"/>
    <property type="match status" value="1"/>
</dbReference>
<feature type="region of interest" description="Disordered" evidence="2">
    <location>
        <begin position="171"/>
        <end position="201"/>
    </location>
</feature>
<feature type="compositionally biased region" description="Polar residues" evidence="2">
    <location>
        <begin position="571"/>
        <end position="595"/>
    </location>
</feature>
<feature type="compositionally biased region" description="Low complexity" evidence="2">
    <location>
        <begin position="485"/>
        <end position="496"/>
    </location>
</feature>
<dbReference type="STRING" id="286115.A0A507CX98"/>
<feature type="compositionally biased region" description="Basic and acidic residues" evidence="2">
    <location>
        <begin position="417"/>
        <end position="429"/>
    </location>
</feature>
<feature type="region of interest" description="Disordered" evidence="2">
    <location>
        <begin position="417"/>
        <end position="539"/>
    </location>
</feature>
<feature type="region of interest" description="Disordered" evidence="2">
    <location>
        <begin position="62"/>
        <end position="81"/>
    </location>
</feature>
<evidence type="ECO:0000259" key="3">
    <source>
        <dbReference type="PROSITE" id="PS50238"/>
    </source>
</evidence>
<dbReference type="GO" id="GO:0007165">
    <property type="term" value="P:signal transduction"/>
    <property type="evidence" value="ECO:0007669"/>
    <property type="project" value="InterPro"/>
</dbReference>
<evidence type="ECO:0000313" key="5">
    <source>
        <dbReference type="Proteomes" id="UP000317494"/>
    </source>
</evidence>
<dbReference type="PANTHER" id="PTHR23176:SF129">
    <property type="entry name" value="RHO GTPASE ACTIVATING PROTEIN AT 16F, ISOFORM E-RELATED"/>
    <property type="match status" value="1"/>
</dbReference>
<feature type="compositionally biased region" description="Polar residues" evidence="2">
    <location>
        <begin position="176"/>
        <end position="199"/>
    </location>
</feature>
<dbReference type="VEuPathDB" id="FungiDB:SeMB42_g04585"/>
<dbReference type="GO" id="GO:0005737">
    <property type="term" value="C:cytoplasm"/>
    <property type="evidence" value="ECO:0007669"/>
    <property type="project" value="TreeGrafter"/>
</dbReference>
<organism evidence="4 5">
    <name type="scientific">Synchytrium endobioticum</name>
    <dbReference type="NCBI Taxonomy" id="286115"/>
    <lineage>
        <taxon>Eukaryota</taxon>
        <taxon>Fungi</taxon>
        <taxon>Fungi incertae sedis</taxon>
        <taxon>Chytridiomycota</taxon>
        <taxon>Chytridiomycota incertae sedis</taxon>
        <taxon>Chytridiomycetes</taxon>
        <taxon>Synchytriales</taxon>
        <taxon>Synchytriaceae</taxon>
        <taxon>Synchytrium</taxon>
    </lineage>
</organism>
<feature type="compositionally biased region" description="Low complexity" evidence="2">
    <location>
        <begin position="430"/>
        <end position="440"/>
    </location>
</feature>
<evidence type="ECO:0000256" key="1">
    <source>
        <dbReference type="ARBA" id="ARBA00022468"/>
    </source>
</evidence>
<dbReference type="AlphaFoldDB" id="A0A507CX98"/>
<evidence type="ECO:0000256" key="2">
    <source>
        <dbReference type="SAM" id="MobiDB-lite"/>
    </source>
</evidence>
<sequence>MIPSHTVPASTTTAINRVSQANSMILYHNLPDDTYGSTNKKISCDAPFKEYDKLLSHDDDDASCDPFCDQPPSPSPSQRHKPIIAQPQPVPSHNATAYEYESRPLQPSASRALIASQKEASLKDKFSQFTAIAKDRTEKWSKIAAEKSAVYSAKAKDILDEAYQNAKDRVEEYKTQNRSPSPDSSQGIPQTGSPTNRTRGPSLIFGESLSVAVSRASVSESLPIPLVVIRCIDYLDRNGLNEVGLYRVSGSTNAVANLKNVFDAAQDLDLVSMEERPDLNAVASLVKMFFRELKEPMLTEKLSPQFAQLLSTLQQSTVTGSPPSAKQDEKLIPQLSQLCDRLPTENYYTLAYLFSHLDRVQRNSEVNKMGTSNLQVVFTPTLGLSSTLIRLMITHWSNIFGKARHVESLSVLSSSKFRDLPGRKNDGRSESTSLSSLVFSQRQTPSELNIDMVASKKTPPPIPKSRTGAIIPSSPGKSNARDGISTSMNSLSTTSSAVDRRSSSNGNDVNIRESSPPLAPRPSRPPQLAQASNTKCFTSPISVPPPISSISGSAPVVQIIKKNPFDTTIAPKNTSSTRPLTTTWNPFGDDCSQQPVKPPISKRPVSDVSDDDTQVIDNGTVDCDKVFVAILGANNFLMWKRCGVGATSKIVTL</sequence>
<name>A0A507CX98_9FUNG</name>
<dbReference type="GO" id="GO:0005096">
    <property type="term" value="F:GTPase activator activity"/>
    <property type="evidence" value="ECO:0007669"/>
    <property type="project" value="UniProtKB-KW"/>
</dbReference>
<dbReference type="CDD" id="cd00159">
    <property type="entry name" value="RhoGAP"/>
    <property type="match status" value="1"/>
</dbReference>
<evidence type="ECO:0000313" key="4">
    <source>
        <dbReference type="EMBL" id="TPX43773.1"/>
    </source>
</evidence>
<dbReference type="Proteomes" id="UP000317494">
    <property type="component" value="Unassembled WGS sequence"/>
</dbReference>
<gene>
    <name evidence="4" type="ORF">SeMB42_g04585</name>
</gene>
<keyword evidence="5" id="KW-1185">Reference proteome</keyword>
<reference evidence="4 5" key="1">
    <citation type="journal article" date="2019" name="Sci. Rep.">
        <title>Comparative genomics of chytrid fungi reveal insights into the obligate biotrophic and pathogenic lifestyle of Synchytrium endobioticum.</title>
        <authorList>
            <person name="van de Vossenberg B.T.L.H."/>
            <person name="Warris S."/>
            <person name="Nguyen H.D.T."/>
            <person name="van Gent-Pelzer M.P.E."/>
            <person name="Joly D.L."/>
            <person name="van de Geest H.C."/>
            <person name="Bonants P.J.M."/>
            <person name="Smith D.S."/>
            <person name="Levesque C.A."/>
            <person name="van der Lee T.A.J."/>
        </authorList>
    </citation>
    <scope>NUCLEOTIDE SEQUENCE [LARGE SCALE GENOMIC DNA]</scope>
    <source>
        <strain evidence="4 5">MB42</strain>
    </source>
</reference>
<protein>
    <recommendedName>
        <fullName evidence="3">Rho-GAP domain-containing protein</fullName>
    </recommendedName>
</protein>
<dbReference type="InterPro" id="IPR008936">
    <property type="entry name" value="Rho_GTPase_activation_prot"/>
</dbReference>
<dbReference type="PANTHER" id="PTHR23176">
    <property type="entry name" value="RHO/RAC/CDC GTPASE-ACTIVATING PROTEIN"/>
    <property type="match status" value="1"/>
</dbReference>
<dbReference type="SUPFAM" id="SSF48350">
    <property type="entry name" value="GTPase activation domain, GAP"/>
    <property type="match status" value="1"/>
</dbReference>
<dbReference type="Pfam" id="PF00620">
    <property type="entry name" value="RhoGAP"/>
    <property type="match status" value="1"/>
</dbReference>
<accession>A0A507CX98</accession>
<keyword evidence="1" id="KW-0343">GTPase activation</keyword>
<dbReference type="InterPro" id="IPR000198">
    <property type="entry name" value="RhoGAP_dom"/>
</dbReference>
<dbReference type="InterPro" id="IPR050729">
    <property type="entry name" value="Rho-GAP"/>
</dbReference>
<feature type="domain" description="Rho-GAP" evidence="3">
    <location>
        <begin position="207"/>
        <end position="417"/>
    </location>
</feature>
<comment type="caution">
    <text evidence="4">The sequence shown here is derived from an EMBL/GenBank/DDBJ whole genome shotgun (WGS) entry which is preliminary data.</text>
</comment>
<dbReference type="Gene3D" id="1.10.555.10">
    <property type="entry name" value="Rho GTPase activation protein"/>
    <property type="match status" value="1"/>
</dbReference>